<dbReference type="AlphaFoldDB" id="A0A9N9EN47"/>
<sequence>FYIIFKILEICLRKFLKAMSKKSEEEYLPTVSTALKAIYPKLSNNVITSYEELLNNVDKHDPILIITPNSAWINQYSWPAYNVVMDTFATYGLAQNQRRDKNSRCIFHFREIYDLYQVRDGIKSNNLAPNIFNIQPSLRVYFQHNPNVQLEPIGSAWILMKIGAFSSDYGQDINFFVV</sequence>
<keyword evidence="2" id="KW-1185">Reference proteome</keyword>
<dbReference type="EMBL" id="CAJVPL010009492">
    <property type="protein sequence ID" value="CAG8678348.1"/>
    <property type="molecule type" value="Genomic_DNA"/>
</dbReference>
<evidence type="ECO:0000313" key="1">
    <source>
        <dbReference type="EMBL" id="CAG8678348.1"/>
    </source>
</evidence>
<reference evidence="1" key="1">
    <citation type="submission" date="2021-06" db="EMBL/GenBank/DDBJ databases">
        <authorList>
            <person name="Kallberg Y."/>
            <person name="Tangrot J."/>
            <person name="Rosling A."/>
        </authorList>
    </citation>
    <scope>NUCLEOTIDE SEQUENCE</scope>
    <source>
        <strain evidence="1">MT106</strain>
    </source>
</reference>
<feature type="non-terminal residue" evidence="1">
    <location>
        <position position="178"/>
    </location>
</feature>
<accession>A0A9N9EN47</accession>
<protein>
    <submittedName>
        <fullName evidence="1">1107_t:CDS:1</fullName>
    </submittedName>
</protein>
<name>A0A9N9EN47_9GLOM</name>
<dbReference type="OrthoDB" id="2407064at2759"/>
<evidence type="ECO:0000313" key="2">
    <source>
        <dbReference type="Proteomes" id="UP000789831"/>
    </source>
</evidence>
<gene>
    <name evidence="1" type="ORF">AGERDE_LOCUS12559</name>
</gene>
<dbReference type="Proteomes" id="UP000789831">
    <property type="component" value="Unassembled WGS sequence"/>
</dbReference>
<organism evidence="1 2">
    <name type="scientific">Ambispora gerdemannii</name>
    <dbReference type="NCBI Taxonomy" id="144530"/>
    <lineage>
        <taxon>Eukaryota</taxon>
        <taxon>Fungi</taxon>
        <taxon>Fungi incertae sedis</taxon>
        <taxon>Mucoromycota</taxon>
        <taxon>Glomeromycotina</taxon>
        <taxon>Glomeromycetes</taxon>
        <taxon>Archaeosporales</taxon>
        <taxon>Ambisporaceae</taxon>
        <taxon>Ambispora</taxon>
    </lineage>
</organism>
<comment type="caution">
    <text evidence="1">The sequence shown here is derived from an EMBL/GenBank/DDBJ whole genome shotgun (WGS) entry which is preliminary data.</text>
</comment>
<proteinExistence type="predicted"/>